<evidence type="ECO:0000313" key="3">
    <source>
        <dbReference type="Proteomes" id="UP000831782"/>
    </source>
</evidence>
<dbReference type="InterPro" id="IPR051531">
    <property type="entry name" value="N-acetyltransferase"/>
</dbReference>
<dbReference type="PANTHER" id="PTHR43792">
    <property type="entry name" value="GNAT FAMILY, PUTATIVE (AFU_ORTHOLOGUE AFUA_3G00765)-RELATED-RELATED"/>
    <property type="match status" value="1"/>
</dbReference>
<accession>A0ABY4EZH3</accession>
<organism evidence="2 3">
    <name type="scientific">Gracilibacillus caseinilyticus</name>
    <dbReference type="NCBI Taxonomy" id="2932256"/>
    <lineage>
        <taxon>Bacteria</taxon>
        <taxon>Bacillati</taxon>
        <taxon>Bacillota</taxon>
        <taxon>Bacilli</taxon>
        <taxon>Bacillales</taxon>
        <taxon>Bacillaceae</taxon>
        <taxon>Gracilibacillus</taxon>
    </lineage>
</organism>
<dbReference type="RefSeq" id="WP_244722627.1">
    <property type="nucleotide sequence ID" value="NZ_CP095072.1"/>
</dbReference>
<sequence>MYIETDRLIIKKFEECDADEVFTIYNDEHTCQYLLHERWTNENKHAHFQKKLANHTLTQNNSISLAVLYRSQVIGDLSVWYTGMKDTVEVGYTFLRTIGGQGFATESVKALMSYLFQEYGVHRVQATLDARNEASIKLCERVGMRKEAHFIQNFWNKAEWTDSIVFGMLASDLP</sequence>
<dbReference type="PROSITE" id="PS51186">
    <property type="entry name" value="GNAT"/>
    <property type="match status" value="1"/>
</dbReference>
<keyword evidence="3" id="KW-1185">Reference proteome</keyword>
<dbReference type="SUPFAM" id="SSF55729">
    <property type="entry name" value="Acyl-CoA N-acyltransferases (Nat)"/>
    <property type="match status" value="1"/>
</dbReference>
<dbReference type="Proteomes" id="UP000831782">
    <property type="component" value="Chromosome"/>
</dbReference>
<dbReference type="EMBL" id="CP095072">
    <property type="protein sequence ID" value="UOQ49808.1"/>
    <property type="molecule type" value="Genomic_DNA"/>
</dbReference>
<proteinExistence type="predicted"/>
<dbReference type="InterPro" id="IPR016181">
    <property type="entry name" value="Acyl_CoA_acyltransferase"/>
</dbReference>
<gene>
    <name evidence="2" type="ORF">MUN88_06965</name>
</gene>
<dbReference type="InterPro" id="IPR000182">
    <property type="entry name" value="GNAT_dom"/>
</dbReference>
<evidence type="ECO:0000259" key="1">
    <source>
        <dbReference type="PROSITE" id="PS51186"/>
    </source>
</evidence>
<name>A0ABY4EZH3_9BACI</name>
<protein>
    <submittedName>
        <fullName evidence="2">GNAT family N-acetyltransferase</fullName>
    </submittedName>
</protein>
<reference evidence="2 3" key="1">
    <citation type="submission" date="2022-04" db="EMBL/GenBank/DDBJ databases">
        <title>Gracilibacillus sp. isolated from saltern.</title>
        <authorList>
            <person name="Won M."/>
            <person name="Lee C.-M."/>
            <person name="Woen H.-Y."/>
            <person name="Kwon S.-W."/>
        </authorList>
    </citation>
    <scope>NUCLEOTIDE SEQUENCE [LARGE SCALE GENOMIC DNA]</scope>
    <source>
        <strain evidence="2 3">SSWR10-1</strain>
    </source>
</reference>
<dbReference type="PANTHER" id="PTHR43792:SF1">
    <property type="entry name" value="N-ACETYLTRANSFERASE DOMAIN-CONTAINING PROTEIN"/>
    <property type="match status" value="1"/>
</dbReference>
<feature type="domain" description="N-acetyltransferase" evidence="1">
    <location>
        <begin position="8"/>
        <end position="171"/>
    </location>
</feature>
<dbReference type="Pfam" id="PF13302">
    <property type="entry name" value="Acetyltransf_3"/>
    <property type="match status" value="1"/>
</dbReference>
<evidence type="ECO:0000313" key="2">
    <source>
        <dbReference type="EMBL" id="UOQ49808.1"/>
    </source>
</evidence>
<dbReference type="Gene3D" id="3.40.630.30">
    <property type="match status" value="1"/>
</dbReference>